<evidence type="ECO:0000256" key="8">
    <source>
        <dbReference type="RuleBase" id="RU003993"/>
    </source>
</evidence>
<dbReference type="RefSeq" id="WP_186886359.1">
    <property type="nucleotide sequence ID" value="NZ_JACONZ010000001.1"/>
</dbReference>
<dbReference type="InterPro" id="IPR019533">
    <property type="entry name" value="Peptidase_S26"/>
</dbReference>
<comment type="catalytic activity">
    <reaction evidence="1 8">
        <text>Cleavage of hydrophobic, N-terminal signal or leader sequences from secreted and periplasmic proteins.</text>
        <dbReference type="EC" id="3.4.21.89"/>
    </reaction>
</comment>
<dbReference type="CDD" id="cd06530">
    <property type="entry name" value="S26_SPase_I"/>
    <property type="match status" value="1"/>
</dbReference>
<dbReference type="Pfam" id="PF10502">
    <property type="entry name" value="Peptidase_S26"/>
    <property type="match status" value="1"/>
</dbReference>
<dbReference type="PRINTS" id="PR00727">
    <property type="entry name" value="LEADERPTASE"/>
</dbReference>
<evidence type="ECO:0000259" key="10">
    <source>
        <dbReference type="Pfam" id="PF10502"/>
    </source>
</evidence>
<dbReference type="GO" id="GO:0006465">
    <property type="term" value="P:signal peptide processing"/>
    <property type="evidence" value="ECO:0007669"/>
    <property type="project" value="InterPro"/>
</dbReference>
<dbReference type="NCBIfam" id="TIGR02227">
    <property type="entry name" value="sigpep_I_bact"/>
    <property type="match status" value="1"/>
</dbReference>
<dbReference type="EMBL" id="JACONZ010000001">
    <property type="protein sequence ID" value="MBC5579981.1"/>
    <property type="molecule type" value="Genomic_DNA"/>
</dbReference>
<sequence>MAQTEKKPSGAQTAIEWVESLVFATALLILVFIFLFRAVTVSGTSMIPTLYGGDKIIVQGVGYQPCRGDVIVVDGYINYGEPIVKRIIGVGGDEVDINFETATVTVNGEALNEPYLGTPTQRRGDVEFPLTVPEGMVFVLGDNRQASLDSRYTDVGFIDSRDILGKVFFRVLPFSSIGAIR</sequence>
<comment type="subcellular location">
    <subcellularLocation>
        <location evidence="2">Cell membrane</location>
        <topology evidence="2">Single-pass type II membrane protein</topology>
    </subcellularLocation>
    <subcellularLocation>
        <location evidence="9">Membrane</location>
        <topology evidence="9">Single-pass type II membrane protein</topology>
    </subcellularLocation>
</comment>
<evidence type="ECO:0000256" key="4">
    <source>
        <dbReference type="ARBA" id="ARBA00013208"/>
    </source>
</evidence>
<keyword evidence="12" id="KW-1185">Reference proteome</keyword>
<name>A0A923KUR3_9FIRM</name>
<feature type="active site" evidence="7">
    <location>
        <position position="85"/>
    </location>
</feature>
<feature type="active site" evidence="7">
    <location>
        <position position="45"/>
    </location>
</feature>
<dbReference type="GO" id="GO:0009003">
    <property type="term" value="F:signal peptidase activity"/>
    <property type="evidence" value="ECO:0007669"/>
    <property type="project" value="UniProtKB-EC"/>
</dbReference>
<dbReference type="AlphaFoldDB" id="A0A923KUR3"/>
<dbReference type="InterPro" id="IPR000223">
    <property type="entry name" value="Pept_S26A_signal_pept_1"/>
</dbReference>
<dbReference type="Gene3D" id="2.10.109.10">
    <property type="entry name" value="Umud Fragment, subunit A"/>
    <property type="match status" value="1"/>
</dbReference>
<comment type="similarity">
    <text evidence="3 9">Belongs to the peptidase S26 family.</text>
</comment>
<dbReference type="PROSITE" id="PS00760">
    <property type="entry name" value="SPASE_I_2"/>
    <property type="match status" value="1"/>
</dbReference>
<evidence type="ECO:0000256" key="1">
    <source>
        <dbReference type="ARBA" id="ARBA00000677"/>
    </source>
</evidence>
<feature type="domain" description="Peptidase S26" evidence="10">
    <location>
        <begin position="15"/>
        <end position="171"/>
    </location>
</feature>
<proteinExistence type="inferred from homology"/>
<keyword evidence="8" id="KW-0472">Membrane</keyword>
<keyword evidence="8" id="KW-1133">Transmembrane helix</keyword>
<keyword evidence="5 8" id="KW-0645">Protease</keyword>
<dbReference type="InterPro" id="IPR019758">
    <property type="entry name" value="Pept_S26A_signal_pept_1_CS"/>
</dbReference>
<protein>
    <recommendedName>
        <fullName evidence="4 8">Signal peptidase I</fullName>
        <ecNumber evidence="4 8">3.4.21.89</ecNumber>
    </recommendedName>
</protein>
<dbReference type="PROSITE" id="PS00761">
    <property type="entry name" value="SPASE_I_3"/>
    <property type="match status" value="1"/>
</dbReference>
<keyword evidence="6 8" id="KW-0378">Hydrolase</keyword>
<evidence type="ECO:0000256" key="9">
    <source>
        <dbReference type="RuleBase" id="RU362042"/>
    </source>
</evidence>
<dbReference type="InterPro" id="IPR036286">
    <property type="entry name" value="LexA/Signal_pep-like_sf"/>
</dbReference>
<dbReference type="EC" id="3.4.21.89" evidence="4 8"/>
<dbReference type="SUPFAM" id="SSF51306">
    <property type="entry name" value="LexA/Signal peptidase"/>
    <property type="match status" value="1"/>
</dbReference>
<comment type="caution">
    <text evidence="11">The sequence shown here is derived from an EMBL/GenBank/DDBJ whole genome shotgun (WGS) entry which is preliminary data.</text>
</comment>
<dbReference type="GO" id="GO:0004252">
    <property type="term" value="F:serine-type endopeptidase activity"/>
    <property type="evidence" value="ECO:0007669"/>
    <property type="project" value="InterPro"/>
</dbReference>
<dbReference type="PROSITE" id="PS00501">
    <property type="entry name" value="SPASE_I_1"/>
    <property type="match status" value="1"/>
</dbReference>
<evidence type="ECO:0000256" key="3">
    <source>
        <dbReference type="ARBA" id="ARBA00009370"/>
    </source>
</evidence>
<keyword evidence="8" id="KW-0812">Transmembrane</keyword>
<feature type="transmembrane region" description="Helical" evidence="8">
    <location>
        <begin position="20"/>
        <end position="39"/>
    </location>
</feature>
<organism evidence="11 12">
    <name type="scientific">Anaerofilum hominis</name>
    <dbReference type="NCBI Taxonomy" id="2763016"/>
    <lineage>
        <taxon>Bacteria</taxon>
        <taxon>Bacillati</taxon>
        <taxon>Bacillota</taxon>
        <taxon>Clostridia</taxon>
        <taxon>Eubacteriales</taxon>
        <taxon>Oscillospiraceae</taxon>
        <taxon>Anaerofilum</taxon>
    </lineage>
</organism>
<evidence type="ECO:0000313" key="12">
    <source>
        <dbReference type="Proteomes" id="UP000659630"/>
    </source>
</evidence>
<dbReference type="InterPro" id="IPR019757">
    <property type="entry name" value="Pept_S26A_signal_pept_1_Lys-AS"/>
</dbReference>
<dbReference type="GO" id="GO:0005886">
    <property type="term" value="C:plasma membrane"/>
    <property type="evidence" value="ECO:0007669"/>
    <property type="project" value="UniProtKB-SubCell"/>
</dbReference>
<evidence type="ECO:0000313" key="11">
    <source>
        <dbReference type="EMBL" id="MBC5579981.1"/>
    </source>
</evidence>
<evidence type="ECO:0000256" key="2">
    <source>
        <dbReference type="ARBA" id="ARBA00004401"/>
    </source>
</evidence>
<evidence type="ECO:0000256" key="6">
    <source>
        <dbReference type="ARBA" id="ARBA00022801"/>
    </source>
</evidence>
<dbReference type="PANTHER" id="PTHR43390:SF1">
    <property type="entry name" value="CHLOROPLAST PROCESSING PEPTIDASE"/>
    <property type="match status" value="1"/>
</dbReference>
<reference evidence="11" key="1">
    <citation type="submission" date="2020-08" db="EMBL/GenBank/DDBJ databases">
        <title>Genome public.</title>
        <authorList>
            <person name="Liu C."/>
            <person name="Sun Q."/>
        </authorList>
    </citation>
    <scope>NUCLEOTIDE SEQUENCE</scope>
    <source>
        <strain evidence="11">BX8</strain>
    </source>
</reference>
<evidence type="ECO:0000256" key="5">
    <source>
        <dbReference type="ARBA" id="ARBA00022670"/>
    </source>
</evidence>
<dbReference type="InterPro" id="IPR019756">
    <property type="entry name" value="Pept_S26A_signal_pept_1_Ser-AS"/>
</dbReference>
<evidence type="ECO:0000256" key="7">
    <source>
        <dbReference type="PIRSR" id="PIRSR600223-1"/>
    </source>
</evidence>
<dbReference type="PANTHER" id="PTHR43390">
    <property type="entry name" value="SIGNAL PEPTIDASE I"/>
    <property type="match status" value="1"/>
</dbReference>
<dbReference type="Proteomes" id="UP000659630">
    <property type="component" value="Unassembled WGS sequence"/>
</dbReference>
<gene>
    <name evidence="11" type="primary">lepB</name>
    <name evidence="11" type="ORF">H8S23_00500</name>
</gene>
<accession>A0A923KUR3</accession>